<dbReference type="PANTHER" id="PTHR37323">
    <property type="entry name" value="GCN5-RELATED N-ACETYLTRANSFERASE"/>
    <property type="match status" value="1"/>
</dbReference>
<evidence type="ECO:0000256" key="1">
    <source>
        <dbReference type="ARBA" id="ARBA00005189"/>
    </source>
</evidence>
<proteinExistence type="inferred from homology"/>
<evidence type="ECO:0000256" key="6">
    <source>
        <dbReference type="ARBA" id="ARBA00038095"/>
    </source>
</evidence>
<dbReference type="InterPro" id="IPR052351">
    <property type="entry name" value="Ornithine_N-alpha-AT"/>
</dbReference>
<dbReference type="Proteomes" id="UP001203338">
    <property type="component" value="Unassembled WGS sequence"/>
</dbReference>
<evidence type="ECO:0000256" key="3">
    <source>
        <dbReference type="ARBA" id="ARBA00022679"/>
    </source>
</evidence>
<accession>A0ABT0PIR3</accession>
<evidence type="ECO:0000313" key="11">
    <source>
        <dbReference type="EMBL" id="MCL6270373.1"/>
    </source>
</evidence>
<sequence>MKTVTKSHVLAKGEVVRETGLSATVAVTEQDMNDVFRLRHDVFTKTFTGLAQNRNGKGVLDIDLYDAYCQHLIVRDNSTGQAIATTRLLGDEEAGMIGHFYSQEEFFLPGLTELPGRVLELGRTCIHEEYRDGAAIFSLWQALARFLTQNNYRFLVGCASISMDDGGVRTEAIMKEIRHRYLDNSRVKAIPKTPVPDISLPENVVARMPALLKTYLRLGAKVAGEPCWDKSFGCADVFILLDTHELCPRYARRFHLEGWCP</sequence>
<dbReference type="RefSeq" id="WP_249699578.1">
    <property type="nucleotide sequence ID" value="NZ_JAMFLX010000012.1"/>
</dbReference>
<keyword evidence="2" id="KW-0444">Lipid biosynthesis</keyword>
<comment type="function">
    <text evidence="9">Catalyzes the first step in the biosynthesis of ornithine lipids, which are phosphorus-free membrane lipids. Catalyzes the 3-hydroxyacyl-acyl carrier protein-dependent acylation of ornithine to form lyso-ornithine lipid (LOL).</text>
</comment>
<organism evidence="11 12">
    <name type="scientific">Parendozoicomonas callyspongiae</name>
    <dbReference type="NCBI Taxonomy" id="2942213"/>
    <lineage>
        <taxon>Bacteria</taxon>
        <taxon>Pseudomonadati</taxon>
        <taxon>Pseudomonadota</taxon>
        <taxon>Gammaproteobacteria</taxon>
        <taxon>Oceanospirillales</taxon>
        <taxon>Endozoicomonadaceae</taxon>
        <taxon>Parendozoicomonas</taxon>
    </lineage>
</organism>
<dbReference type="Gene3D" id="3.40.630.30">
    <property type="match status" value="1"/>
</dbReference>
<comment type="caution">
    <text evidence="11">The sequence shown here is derived from an EMBL/GenBank/DDBJ whole genome shotgun (WGS) entry which is preliminary data.</text>
</comment>
<keyword evidence="12" id="KW-1185">Reference proteome</keyword>
<evidence type="ECO:0000256" key="8">
    <source>
        <dbReference type="ARBA" id="ARBA00039866"/>
    </source>
</evidence>
<evidence type="ECO:0000256" key="7">
    <source>
        <dbReference type="ARBA" id="ARBA00039058"/>
    </source>
</evidence>
<evidence type="ECO:0000256" key="10">
    <source>
        <dbReference type="ARBA" id="ARBA00047785"/>
    </source>
</evidence>
<evidence type="ECO:0000256" key="2">
    <source>
        <dbReference type="ARBA" id="ARBA00022516"/>
    </source>
</evidence>
<dbReference type="Pfam" id="PF13444">
    <property type="entry name" value="Acetyltransf_5"/>
    <property type="match status" value="1"/>
</dbReference>
<protein>
    <recommendedName>
        <fullName evidence="8">L-ornithine N(alpha)-acyltransferase</fullName>
        <ecNumber evidence="7">2.3.2.30</ecNumber>
    </recommendedName>
</protein>
<reference evidence="11 12" key="1">
    <citation type="submission" date="2022-05" db="EMBL/GenBank/DDBJ databases">
        <authorList>
            <person name="Park J.-S."/>
        </authorList>
    </citation>
    <scope>NUCLEOTIDE SEQUENCE [LARGE SCALE GENOMIC DNA]</scope>
    <source>
        <strain evidence="11 12">2012CJ34-2</strain>
    </source>
</reference>
<dbReference type="GO" id="GO:0016746">
    <property type="term" value="F:acyltransferase activity"/>
    <property type="evidence" value="ECO:0007669"/>
    <property type="project" value="UniProtKB-KW"/>
</dbReference>
<gene>
    <name evidence="11" type="ORF">M3P05_10620</name>
</gene>
<keyword evidence="4" id="KW-0443">Lipid metabolism</keyword>
<dbReference type="EC" id="2.3.2.30" evidence="7"/>
<evidence type="ECO:0000313" key="12">
    <source>
        <dbReference type="Proteomes" id="UP001203338"/>
    </source>
</evidence>
<comment type="similarity">
    <text evidence="6">Belongs to the acetyltransferase family. OlsB subfamily.</text>
</comment>
<dbReference type="EMBL" id="JAMFLX010000012">
    <property type="protein sequence ID" value="MCL6270373.1"/>
    <property type="molecule type" value="Genomic_DNA"/>
</dbReference>
<dbReference type="SUPFAM" id="SSF55729">
    <property type="entry name" value="Acyl-CoA N-acyltransferases (Nat)"/>
    <property type="match status" value="1"/>
</dbReference>
<comment type="pathway">
    <text evidence="1">Lipid metabolism.</text>
</comment>
<comment type="catalytic activity">
    <reaction evidence="10">
        <text>a (3R)-hydroxyacyl-[ACP] + L-ornithine = a lyso-ornithine lipid + holo-[ACP] + H(+)</text>
        <dbReference type="Rhea" id="RHEA:20633"/>
        <dbReference type="Rhea" id="RHEA-COMP:9685"/>
        <dbReference type="Rhea" id="RHEA-COMP:9945"/>
        <dbReference type="ChEBI" id="CHEBI:15378"/>
        <dbReference type="ChEBI" id="CHEBI:46911"/>
        <dbReference type="ChEBI" id="CHEBI:64479"/>
        <dbReference type="ChEBI" id="CHEBI:78827"/>
        <dbReference type="ChEBI" id="CHEBI:138482"/>
        <dbReference type="EC" id="2.3.2.30"/>
    </reaction>
    <physiologicalReaction direction="left-to-right" evidence="10">
        <dbReference type="Rhea" id="RHEA:20634"/>
    </physiologicalReaction>
</comment>
<keyword evidence="5 11" id="KW-0012">Acyltransferase</keyword>
<name>A0ABT0PIR3_9GAMM</name>
<evidence type="ECO:0000256" key="9">
    <source>
        <dbReference type="ARBA" id="ARBA00045724"/>
    </source>
</evidence>
<dbReference type="InterPro" id="IPR016181">
    <property type="entry name" value="Acyl_CoA_acyltransferase"/>
</dbReference>
<evidence type="ECO:0000256" key="5">
    <source>
        <dbReference type="ARBA" id="ARBA00023315"/>
    </source>
</evidence>
<evidence type="ECO:0000256" key="4">
    <source>
        <dbReference type="ARBA" id="ARBA00023098"/>
    </source>
</evidence>
<keyword evidence="3 11" id="KW-0808">Transferase</keyword>
<dbReference type="PANTHER" id="PTHR37323:SF1">
    <property type="entry name" value="L-ORNITHINE N(ALPHA)-ACYLTRANSFERASE"/>
    <property type="match status" value="1"/>
</dbReference>